<evidence type="ECO:0000259" key="1">
    <source>
        <dbReference type="Pfam" id="PF09648"/>
    </source>
</evidence>
<dbReference type="OrthoDB" id="2388036at2"/>
<dbReference type="Proteomes" id="UP000077412">
    <property type="component" value="Chromosome"/>
</dbReference>
<dbReference type="STRING" id="255247.ABE41_020195"/>
<protein>
    <recommendedName>
        <fullName evidence="1">Regulatory protein YycH-like domain-containing protein</fullName>
    </recommendedName>
</protein>
<feature type="domain" description="Regulatory protein YycH-like" evidence="1">
    <location>
        <begin position="37"/>
        <end position="269"/>
    </location>
</feature>
<organism evidence="2 3">
    <name type="scientific">Fictibacillus arsenicus</name>
    <dbReference type="NCBI Taxonomy" id="255247"/>
    <lineage>
        <taxon>Bacteria</taxon>
        <taxon>Bacillati</taxon>
        <taxon>Bacillota</taxon>
        <taxon>Bacilli</taxon>
        <taxon>Bacillales</taxon>
        <taxon>Fictibacillaceae</taxon>
        <taxon>Fictibacillus</taxon>
    </lineage>
</organism>
<dbReference type="Gene3D" id="2.40.128.690">
    <property type="entry name" value="YycH protein, domain 3-like"/>
    <property type="match status" value="1"/>
</dbReference>
<reference evidence="2 3" key="1">
    <citation type="submission" date="2016-08" db="EMBL/GenBank/DDBJ databases">
        <title>Complete genome sequence of Fictibacillus arsenicus G25-54, a strain with toxicity to nematodes and a potential arsenic-resistance activity.</title>
        <authorList>
            <person name="Zheng Z."/>
        </authorList>
    </citation>
    <scope>NUCLEOTIDE SEQUENCE [LARGE SCALE GENOMIC DNA]</scope>
    <source>
        <strain evidence="2 3">G25-54</strain>
    </source>
</reference>
<accession>A0A1B1ZAC3</accession>
<dbReference type="GO" id="GO:0016020">
    <property type="term" value="C:membrane"/>
    <property type="evidence" value="ECO:0007669"/>
    <property type="project" value="InterPro"/>
</dbReference>
<keyword evidence="3" id="KW-1185">Reference proteome</keyword>
<name>A0A1B1ZAC3_9BACL</name>
<gene>
    <name evidence="2" type="ORF">ABE41_020195</name>
</gene>
<dbReference type="Pfam" id="PF09648">
    <property type="entry name" value="YycI"/>
    <property type="match status" value="1"/>
</dbReference>
<dbReference type="KEGG" id="far:ABE41_020195"/>
<sequence length="281" mass="33059">MDWKKTKSIFILTFLVLNLFLGYQLYLKNDLNNIEYLSEQPIEEKLAISNIAYQDKIPKYKDKQTLISAQRYEFTEEEKELDSKAISLEEEVSTDITLHYALTKPLNLPKKDTKDLIAELEKFLEENVTRGKDYTYFKWDKEQNIIWFNQNYFEKPIFYNSSNFEKLEGSELDYQAPNGMIKFELDEKGNLSKFTQTYLNIMRQGGYQEIITPKKALERILDTSHLKKGHKIHDIQLGYYSLVAIGDLQVYAPTWFIETEKGQYLVNATDSSIQVLSEKEE</sequence>
<dbReference type="AlphaFoldDB" id="A0A1B1ZAC3"/>
<dbReference type="InterPro" id="IPR018604">
    <property type="entry name" value="YycI-like"/>
</dbReference>
<dbReference type="EMBL" id="CP016761">
    <property type="protein sequence ID" value="ANX14341.1"/>
    <property type="molecule type" value="Genomic_DNA"/>
</dbReference>
<dbReference type="RefSeq" id="WP_066294364.1">
    <property type="nucleotide sequence ID" value="NZ_CP016761.1"/>
</dbReference>
<evidence type="ECO:0000313" key="3">
    <source>
        <dbReference type="Proteomes" id="UP000077412"/>
    </source>
</evidence>
<evidence type="ECO:0000313" key="2">
    <source>
        <dbReference type="EMBL" id="ANX14341.1"/>
    </source>
</evidence>
<proteinExistence type="predicted"/>